<dbReference type="GO" id="GO:0005886">
    <property type="term" value="C:plasma membrane"/>
    <property type="evidence" value="ECO:0007669"/>
    <property type="project" value="UniProtKB-SubCell"/>
</dbReference>
<evidence type="ECO:0000259" key="10">
    <source>
        <dbReference type="PROSITE" id="PS50893"/>
    </source>
</evidence>
<dbReference type="PANTHER" id="PTHR42771:SF2">
    <property type="entry name" value="IRON(3+)-HYDROXAMATE IMPORT ATP-BINDING PROTEIN FHUC"/>
    <property type="match status" value="1"/>
</dbReference>
<evidence type="ECO:0000256" key="7">
    <source>
        <dbReference type="ARBA" id="ARBA00023004"/>
    </source>
</evidence>
<keyword evidence="9" id="KW-0472">Membrane</keyword>
<dbReference type="InterPro" id="IPR003439">
    <property type="entry name" value="ABC_transporter-like_ATP-bd"/>
</dbReference>
<sequence>MIHLEGLQIGHETPINKRPLEARFELGNLVALLGRNGCGKTTLLRTLGRFLKPIKGALFLNHKAIETFSAKDFSTQLSIVTTERIQTPYMKVYDLIALGRHPYLGFLGKLRTEDHASIQAILDDLGINHLTNKYITACSDGEQQMVLLARALAQDTPIILLDEATAHLDFVNRIKTFQTLQKLAKAHQKLIFLATHELDIALKFAHQIMLFHQGEIVIDAPQNLIKTKRIQEVFAVEGLKYDFL</sequence>
<dbReference type="GO" id="GO:0006826">
    <property type="term" value="P:iron ion transport"/>
    <property type="evidence" value="ECO:0007669"/>
    <property type="project" value="UniProtKB-KW"/>
</dbReference>
<proteinExistence type="predicted"/>
<evidence type="ECO:0000256" key="1">
    <source>
        <dbReference type="ARBA" id="ARBA00004202"/>
    </source>
</evidence>
<dbReference type="PANTHER" id="PTHR42771">
    <property type="entry name" value="IRON(3+)-HYDROXAMATE IMPORT ATP-BINDING PROTEIN FHUC"/>
    <property type="match status" value="1"/>
</dbReference>
<comment type="subcellular location">
    <subcellularLocation>
        <location evidence="1">Cell membrane</location>
        <topology evidence="1">Peripheral membrane protein</topology>
    </subcellularLocation>
</comment>
<dbReference type="SUPFAM" id="SSF52540">
    <property type="entry name" value="P-loop containing nucleoside triphosphate hydrolases"/>
    <property type="match status" value="1"/>
</dbReference>
<evidence type="ECO:0000256" key="3">
    <source>
        <dbReference type="ARBA" id="ARBA00022475"/>
    </source>
</evidence>
<keyword evidence="2" id="KW-0813">Transport</keyword>
<keyword evidence="8" id="KW-0406">Ion transport</keyword>
<dbReference type="InterPro" id="IPR051535">
    <property type="entry name" value="Siderophore_ABC-ATPase"/>
</dbReference>
<dbReference type="SMART" id="SM00382">
    <property type="entry name" value="AAA"/>
    <property type="match status" value="1"/>
</dbReference>
<dbReference type="GO" id="GO:0005524">
    <property type="term" value="F:ATP binding"/>
    <property type="evidence" value="ECO:0007669"/>
    <property type="project" value="UniProtKB-KW"/>
</dbReference>
<dbReference type="InterPro" id="IPR027417">
    <property type="entry name" value="P-loop_NTPase"/>
</dbReference>
<dbReference type="GO" id="GO:0016887">
    <property type="term" value="F:ATP hydrolysis activity"/>
    <property type="evidence" value="ECO:0007669"/>
    <property type="project" value="InterPro"/>
</dbReference>
<name>A0A6S6SHJ4_9BACT</name>
<evidence type="ECO:0000256" key="5">
    <source>
        <dbReference type="ARBA" id="ARBA00022741"/>
    </source>
</evidence>
<keyword evidence="6 11" id="KW-0067">ATP-binding</keyword>
<evidence type="ECO:0000313" key="11">
    <source>
        <dbReference type="EMBL" id="CAA6804444.1"/>
    </source>
</evidence>
<dbReference type="InterPro" id="IPR003593">
    <property type="entry name" value="AAA+_ATPase"/>
</dbReference>
<dbReference type="EMBL" id="CACVAQ010000099">
    <property type="protein sequence ID" value="CAA6804444.1"/>
    <property type="molecule type" value="Genomic_DNA"/>
</dbReference>
<evidence type="ECO:0000256" key="9">
    <source>
        <dbReference type="ARBA" id="ARBA00023136"/>
    </source>
</evidence>
<organism evidence="11">
    <name type="scientific">uncultured Aureispira sp</name>
    <dbReference type="NCBI Taxonomy" id="1331704"/>
    <lineage>
        <taxon>Bacteria</taxon>
        <taxon>Pseudomonadati</taxon>
        <taxon>Bacteroidota</taxon>
        <taxon>Saprospiria</taxon>
        <taxon>Saprospirales</taxon>
        <taxon>Saprospiraceae</taxon>
        <taxon>Aureispira</taxon>
        <taxon>environmental samples</taxon>
    </lineage>
</organism>
<evidence type="ECO:0000256" key="4">
    <source>
        <dbReference type="ARBA" id="ARBA00022496"/>
    </source>
</evidence>
<evidence type="ECO:0000256" key="8">
    <source>
        <dbReference type="ARBA" id="ARBA00023065"/>
    </source>
</evidence>
<dbReference type="Gene3D" id="3.40.50.300">
    <property type="entry name" value="P-loop containing nucleotide triphosphate hydrolases"/>
    <property type="match status" value="1"/>
</dbReference>
<keyword evidence="4" id="KW-0410">Iron transport</keyword>
<keyword evidence="5" id="KW-0547">Nucleotide-binding</keyword>
<keyword evidence="3" id="KW-1003">Cell membrane</keyword>
<dbReference type="AlphaFoldDB" id="A0A6S6SHJ4"/>
<keyword evidence="7" id="KW-0408">Iron</keyword>
<evidence type="ECO:0000256" key="2">
    <source>
        <dbReference type="ARBA" id="ARBA00022448"/>
    </source>
</evidence>
<protein>
    <submittedName>
        <fullName evidence="11">Iron complex transport system ATP-binding protein</fullName>
    </submittedName>
</protein>
<feature type="domain" description="ABC transporter" evidence="10">
    <location>
        <begin position="2"/>
        <end position="238"/>
    </location>
</feature>
<gene>
    <name evidence="11" type="ORF">HELGO_WM33547</name>
</gene>
<dbReference type="Pfam" id="PF00005">
    <property type="entry name" value="ABC_tran"/>
    <property type="match status" value="1"/>
</dbReference>
<evidence type="ECO:0000256" key="6">
    <source>
        <dbReference type="ARBA" id="ARBA00022840"/>
    </source>
</evidence>
<dbReference type="PROSITE" id="PS50893">
    <property type="entry name" value="ABC_TRANSPORTER_2"/>
    <property type="match status" value="1"/>
</dbReference>
<accession>A0A6S6SHJ4</accession>
<reference evidence="11" key="1">
    <citation type="submission" date="2020-01" db="EMBL/GenBank/DDBJ databases">
        <authorList>
            <person name="Meier V. D."/>
            <person name="Meier V D."/>
        </authorList>
    </citation>
    <scope>NUCLEOTIDE SEQUENCE</scope>
    <source>
        <strain evidence="11">HLG_WM_MAG_10</strain>
    </source>
</reference>